<comment type="subunit">
    <text evidence="8">Component of the TIM23 complex.</text>
</comment>
<evidence type="ECO:0000256" key="9">
    <source>
        <dbReference type="SAM" id="MobiDB-lite"/>
    </source>
</evidence>
<keyword evidence="8" id="KW-0653">Protein transport</keyword>
<comment type="function">
    <text evidence="8">Essential component of the TIM23 complex, a complex that mediates the translocation of transit peptide-containing proteins across the mitochondrial inner membrane.</text>
</comment>
<comment type="subcellular location">
    <subcellularLocation>
        <location evidence="8">Mitochondrion inner membrane</location>
        <topology evidence="8">Single-pass membrane protein</topology>
    </subcellularLocation>
    <subcellularLocation>
        <location evidence="1">Mitochondrion membrane</location>
        <topology evidence="1">Single-pass membrane protein</topology>
    </subcellularLocation>
</comment>
<feature type="transmembrane region" description="Helical" evidence="8">
    <location>
        <begin position="153"/>
        <end position="177"/>
    </location>
</feature>
<dbReference type="InterPro" id="IPR038552">
    <property type="entry name" value="Tim21_IMS_sf"/>
</dbReference>
<reference evidence="10" key="1">
    <citation type="submission" date="2017-08" db="EMBL/GenBank/DDBJ databases">
        <authorList>
            <person name="Polle J.E."/>
            <person name="Barry K."/>
            <person name="Cushman J."/>
            <person name="Schmutz J."/>
            <person name="Tran D."/>
            <person name="Hathwaick L.T."/>
            <person name="Yim W.C."/>
            <person name="Jenkins J."/>
            <person name="Mckie-Krisberg Z.M."/>
            <person name="Prochnik S."/>
            <person name="Lindquist E."/>
            <person name="Dockter R.B."/>
            <person name="Adam C."/>
            <person name="Molina H."/>
            <person name="Bunkerborg J."/>
            <person name="Jin E."/>
            <person name="Buchheim M."/>
            <person name="Magnuson J."/>
        </authorList>
    </citation>
    <scope>NUCLEOTIDE SEQUENCE</scope>
    <source>
        <strain evidence="10">CCAP 19/18</strain>
    </source>
</reference>
<feature type="compositionally biased region" description="Polar residues" evidence="9">
    <location>
        <begin position="95"/>
        <end position="112"/>
    </location>
</feature>
<evidence type="ECO:0000256" key="1">
    <source>
        <dbReference type="ARBA" id="ARBA00004304"/>
    </source>
</evidence>
<evidence type="ECO:0000256" key="4">
    <source>
        <dbReference type="ARBA" id="ARBA00022946"/>
    </source>
</evidence>
<keyword evidence="5 8" id="KW-1133">Transmembrane helix</keyword>
<protein>
    <recommendedName>
        <fullName evidence="8">Mitochondrial import inner membrane translocase subunit Tim21</fullName>
    </recommendedName>
</protein>
<keyword evidence="3 8" id="KW-0812">Transmembrane</keyword>
<gene>
    <name evidence="10" type="ORF">DUNSADRAFT_14718</name>
</gene>
<keyword evidence="4" id="KW-0809">Transit peptide</keyword>
<evidence type="ECO:0000256" key="7">
    <source>
        <dbReference type="ARBA" id="ARBA00023136"/>
    </source>
</evidence>
<feature type="region of interest" description="Disordered" evidence="9">
    <location>
        <begin position="95"/>
        <end position="119"/>
    </location>
</feature>
<keyword evidence="8" id="KW-0811">Translocation</keyword>
<dbReference type="InterPro" id="IPR013261">
    <property type="entry name" value="Tim21"/>
</dbReference>
<dbReference type="Gene3D" id="3.10.450.320">
    <property type="entry name" value="Mitochondrial import inner membrane translocase subunit Tim21"/>
    <property type="match status" value="1"/>
</dbReference>
<dbReference type="Pfam" id="PF08294">
    <property type="entry name" value="TIM21"/>
    <property type="match status" value="1"/>
</dbReference>
<keyword evidence="7 8" id="KW-0472">Membrane</keyword>
<evidence type="ECO:0000256" key="8">
    <source>
        <dbReference type="RuleBase" id="RU367142"/>
    </source>
</evidence>
<keyword evidence="6 8" id="KW-0496">Mitochondrion</keyword>
<keyword evidence="8" id="KW-0999">Mitochondrion inner membrane</keyword>
<keyword evidence="8" id="KW-0813">Transport</keyword>
<evidence type="ECO:0000313" key="10">
    <source>
        <dbReference type="EMBL" id="KAF5841011.1"/>
    </source>
</evidence>
<evidence type="ECO:0000256" key="6">
    <source>
        <dbReference type="ARBA" id="ARBA00023128"/>
    </source>
</evidence>
<accession>A0ABQ7H2B8</accession>
<evidence type="ECO:0000256" key="2">
    <source>
        <dbReference type="ARBA" id="ARBA00010867"/>
    </source>
</evidence>
<dbReference type="PANTHER" id="PTHR13032">
    <property type="entry name" value="MITOCHONDRIAL IMPORT INNER MEMBRANE TRANSLOCASE SUBUNIT TIM21"/>
    <property type="match status" value="1"/>
</dbReference>
<dbReference type="PANTHER" id="PTHR13032:SF6">
    <property type="entry name" value="MITOCHONDRIAL IMPORT INNER MEMBRANE TRANSLOCASE SUBUNIT TIM21"/>
    <property type="match status" value="1"/>
</dbReference>
<proteinExistence type="inferred from homology"/>
<dbReference type="EMBL" id="MU069497">
    <property type="protein sequence ID" value="KAF5841011.1"/>
    <property type="molecule type" value="Genomic_DNA"/>
</dbReference>
<organism evidence="10 11">
    <name type="scientific">Dunaliella salina</name>
    <name type="common">Green alga</name>
    <name type="synonym">Protococcus salinus</name>
    <dbReference type="NCBI Taxonomy" id="3046"/>
    <lineage>
        <taxon>Eukaryota</taxon>
        <taxon>Viridiplantae</taxon>
        <taxon>Chlorophyta</taxon>
        <taxon>core chlorophytes</taxon>
        <taxon>Chlorophyceae</taxon>
        <taxon>CS clade</taxon>
        <taxon>Chlamydomonadales</taxon>
        <taxon>Dunaliellaceae</taxon>
        <taxon>Dunaliella</taxon>
    </lineage>
</organism>
<comment type="caution">
    <text evidence="10">The sequence shown here is derived from an EMBL/GenBank/DDBJ whole genome shotgun (WGS) entry which is preliminary data.</text>
</comment>
<dbReference type="Proteomes" id="UP000815325">
    <property type="component" value="Unassembled WGS sequence"/>
</dbReference>
<keyword evidence="11" id="KW-1185">Reference proteome</keyword>
<comment type="similarity">
    <text evidence="2 8">Belongs to the TIM21 family.</text>
</comment>
<evidence type="ECO:0000313" key="11">
    <source>
        <dbReference type="Proteomes" id="UP000815325"/>
    </source>
</evidence>
<sequence>MRRLVSPSLLNLGIRGLNCSSGCTSSSLASSRGIHLLARASAVAAPPVGSWPCSSSGSSCVCSPQDPSTSTPAALLQQAAAAVLATHRPFSQSHQSWARSLTTSRPSLQQPKPSDKSKREIYDSLEITPEKIDNAITDKIPERPVGVVEGTSYSLIILAAFAALIFVLYQFVMNFILEPTALQCFNHTLDVLKADPRITVRLGSPDDIRAWGSNSQSRVGRQQIPHQIYKDANNVEHVRIQFYMRGPSGTGLVNADMFKEPTTKSWQYTYLLVDTYTSSSQTPSRVHIVRPQ</sequence>
<evidence type="ECO:0000256" key="5">
    <source>
        <dbReference type="ARBA" id="ARBA00022989"/>
    </source>
</evidence>
<name>A0ABQ7H2B8_DUNSA</name>
<evidence type="ECO:0000256" key="3">
    <source>
        <dbReference type="ARBA" id="ARBA00022692"/>
    </source>
</evidence>